<comment type="caution">
    <text evidence="2">The sequence shown here is derived from an EMBL/GenBank/DDBJ whole genome shotgun (WGS) entry which is preliminary data.</text>
</comment>
<gene>
    <name evidence="2" type="ORF">SteCoe_29319</name>
    <name evidence="1" type="ORF">SteCoe_36376</name>
</gene>
<protein>
    <submittedName>
        <fullName evidence="2">Uncharacterized protein</fullName>
    </submittedName>
</protein>
<keyword evidence="3" id="KW-1185">Reference proteome</keyword>
<name>A0A1R2B669_9CILI</name>
<organism evidence="2 3">
    <name type="scientific">Stentor coeruleus</name>
    <dbReference type="NCBI Taxonomy" id="5963"/>
    <lineage>
        <taxon>Eukaryota</taxon>
        <taxon>Sar</taxon>
        <taxon>Alveolata</taxon>
        <taxon>Ciliophora</taxon>
        <taxon>Postciliodesmatophora</taxon>
        <taxon>Heterotrichea</taxon>
        <taxon>Heterotrichida</taxon>
        <taxon>Stentoridae</taxon>
        <taxon>Stentor</taxon>
    </lineage>
</organism>
<evidence type="ECO:0000313" key="2">
    <source>
        <dbReference type="EMBL" id="OMJ72271.1"/>
    </source>
</evidence>
<evidence type="ECO:0000313" key="3">
    <source>
        <dbReference type="Proteomes" id="UP000187209"/>
    </source>
</evidence>
<dbReference type="EMBL" id="MPUH01001655">
    <property type="protein sequence ID" value="OMJ66696.1"/>
    <property type="molecule type" value="Genomic_DNA"/>
</dbReference>
<accession>A0A1R2B669</accession>
<reference evidence="2 3" key="1">
    <citation type="submission" date="2016-11" db="EMBL/GenBank/DDBJ databases">
        <title>The macronuclear genome of Stentor coeruleus: a giant cell with tiny introns.</title>
        <authorList>
            <person name="Slabodnick M."/>
            <person name="Ruby J.G."/>
            <person name="Reiff S.B."/>
            <person name="Swart E.C."/>
            <person name="Gosai S."/>
            <person name="Prabakaran S."/>
            <person name="Witkowska E."/>
            <person name="Larue G.E."/>
            <person name="Fisher S."/>
            <person name="Freeman R.M."/>
            <person name="Gunawardena J."/>
            <person name="Chu W."/>
            <person name="Stover N.A."/>
            <person name="Gregory B.D."/>
            <person name="Nowacki M."/>
            <person name="Derisi J."/>
            <person name="Roy S.W."/>
            <person name="Marshall W.F."/>
            <person name="Sood P."/>
        </authorList>
    </citation>
    <scope>NUCLEOTIDE SEQUENCE [LARGE SCALE GENOMIC DNA]</scope>
    <source>
        <strain evidence="2">WM001</strain>
    </source>
</reference>
<dbReference type="AlphaFoldDB" id="A0A1R2B669"/>
<sequence>MVYIIRHKGFWEYAAGRGYFDQTFHSFIKFIDPPKSQTMFITKKNCFYFPFRYLHLYRTLKRAGNQFFQGNEFFQNTFTLVLRSMYERIPEQAIQRPGGWEMIVHKGERHWEVMTYNQHPLQHDFYELANMFCHEANGEKTQEEEQRLNEFMEKVKIHCEEKRKKLGLDKHETLHINDIQDAFDQEMKNVRAEKGSAFYVRPQDEIEAEFNKEHPRRVSYFY</sequence>
<evidence type="ECO:0000313" key="1">
    <source>
        <dbReference type="EMBL" id="OMJ66696.1"/>
    </source>
</evidence>
<proteinExistence type="predicted"/>
<dbReference type="EMBL" id="MPUH01000915">
    <property type="protein sequence ID" value="OMJ72271.1"/>
    <property type="molecule type" value="Genomic_DNA"/>
</dbReference>
<dbReference type="Proteomes" id="UP000187209">
    <property type="component" value="Unassembled WGS sequence"/>
</dbReference>
<dbReference type="OrthoDB" id="317209at2759"/>